<dbReference type="Proteomes" id="UP000195326">
    <property type="component" value="Unassembled WGS sequence"/>
</dbReference>
<proteinExistence type="predicted"/>
<comment type="caution">
    <text evidence="1">The sequence shown here is derived from an EMBL/GenBank/DDBJ whole genome shotgun (WGS) entry which is preliminary data.</text>
</comment>
<dbReference type="AlphaFoldDB" id="A0A1Y4LJE5"/>
<reference evidence="2" key="1">
    <citation type="submission" date="2017-04" db="EMBL/GenBank/DDBJ databases">
        <title>Function of individual gut microbiota members based on whole genome sequencing of pure cultures obtained from chicken caecum.</title>
        <authorList>
            <person name="Medvecky M."/>
            <person name="Cejkova D."/>
            <person name="Polansky O."/>
            <person name="Karasova D."/>
            <person name="Kubasova T."/>
            <person name="Cizek A."/>
            <person name="Rychlik I."/>
        </authorList>
    </citation>
    <scope>NUCLEOTIDE SEQUENCE [LARGE SCALE GENOMIC DNA]</scope>
    <source>
        <strain evidence="2">An179</strain>
    </source>
</reference>
<dbReference type="RefSeq" id="WP_087415829.1">
    <property type="nucleotide sequence ID" value="NZ_NFKL01000025.1"/>
</dbReference>
<gene>
    <name evidence="1" type="ORF">B5F15_14525</name>
</gene>
<protein>
    <submittedName>
        <fullName evidence="1">Uncharacterized protein</fullName>
    </submittedName>
</protein>
<evidence type="ECO:0000313" key="2">
    <source>
        <dbReference type="Proteomes" id="UP000195326"/>
    </source>
</evidence>
<sequence>MDTTFEKFLRSGINLAPVGIEHHKDQASYFCTPKGASILGWAGVDGIHFCSIRGFGTMVFSVNPMDSAPNYVHPLAKNFADFLRLLLACGHEAALEQAWMWDESQFETFLRENPVTEEQQQTLSEISEKLKLSPMERPWAYINALQSAFDYSKIPYTEDYYDVADLPAEFTLPDWNVYFDANFWGHQGRDRAGKEIRLDQQFDWAGYHWVIPAVYSCSKGLVVDFCMQVDSEKIRKHMEKWNLNWESDSPRELTQDQQMQMEWDDPLHFYFNSSLTLNEKGLKMTHGCAVSFNPCLPDGMINELEAKWVIDYYGLDSSYGWVIYRNAFPWSSKRRPEIKSLTLTMEQQSERLPGPHFKVHAPGDSFTFIHPISQKAHTLTVQEIEQQTIPQNHFTSTRWIYPTHYIAMSYTISPEPAQDIALFDCNEGDRPVEVAPKENSFQPTASNACLVGVIGSADGPTAIVFGADVQDKLHAACSSLHFEPVHDDIKWHLVFYVKQFDDASFTLICIS</sequence>
<evidence type="ECO:0000313" key="1">
    <source>
        <dbReference type="EMBL" id="OUP55609.1"/>
    </source>
</evidence>
<organism evidence="1 2">
    <name type="scientific">Butyricicoccus pullicaecorum</name>
    <dbReference type="NCBI Taxonomy" id="501571"/>
    <lineage>
        <taxon>Bacteria</taxon>
        <taxon>Bacillati</taxon>
        <taxon>Bacillota</taxon>
        <taxon>Clostridia</taxon>
        <taxon>Eubacteriales</taxon>
        <taxon>Butyricicoccaceae</taxon>
        <taxon>Butyricicoccus</taxon>
    </lineage>
</organism>
<accession>A0A1Y4LJE5</accession>
<name>A0A1Y4LJE5_9FIRM</name>
<dbReference type="EMBL" id="NFKL01000025">
    <property type="protein sequence ID" value="OUP55609.1"/>
    <property type="molecule type" value="Genomic_DNA"/>
</dbReference>